<dbReference type="EMBL" id="MPUH01002041">
    <property type="protein sequence ID" value="OMJ65594.1"/>
    <property type="molecule type" value="Genomic_DNA"/>
</dbReference>
<dbReference type="AlphaFoldDB" id="A0A1R2AM75"/>
<dbReference type="InterPro" id="IPR036249">
    <property type="entry name" value="Thioredoxin-like_sf"/>
</dbReference>
<evidence type="ECO:0000256" key="1">
    <source>
        <dbReference type="ARBA" id="ARBA00022723"/>
    </source>
</evidence>
<dbReference type="PROSITE" id="PS51352">
    <property type="entry name" value="THIOREDOXIN_2"/>
    <property type="match status" value="1"/>
</dbReference>
<dbReference type="InterPro" id="IPR050553">
    <property type="entry name" value="Thioredoxin_ResA/DsbE_sf"/>
</dbReference>
<dbReference type="Pfam" id="PF00569">
    <property type="entry name" value="ZZ"/>
    <property type="match status" value="1"/>
</dbReference>
<dbReference type="Gene3D" id="3.30.60.90">
    <property type="match status" value="1"/>
</dbReference>
<evidence type="ECO:0000259" key="4">
    <source>
        <dbReference type="PROSITE" id="PS51352"/>
    </source>
</evidence>
<keyword evidence="1" id="KW-0479">Metal-binding</keyword>
<feature type="domain" description="Thioredoxin" evidence="4">
    <location>
        <begin position="75"/>
        <end position="220"/>
    </location>
</feature>
<dbReference type="PANTHER" id="PTHR42852">
    <property type="entry name" value="THIOL:DISULFIDE INTERCHANGE PROTEIN DSBE"/>
    <property type="match status" value="1"/>
</dbReference>
<accession>A0A1R2AM75</accession>
<dbReference type="Gene3D" id="3.40.30.10">
    <property type="entry name" value="Glutaredoxin"/>
    <property type="match status" value="1"/>
</dbReference>
<dbReference type="PANTHER" id="PTHR42852:SF18">
    <property type="entry name" value="CHROMOSOME UNDETERMINED SCAFFOLD_47, WHOLE GENOME SHOTGUN SEQUENCE"/>
    <property type="match status" value="1"/>
</dbReference>
<keyword evidence="6" id="KW-1185">Reference proteome</keyword>
<dbReference type="SUPFAM" id="SSF57850">
    <property type="entry name" value="RING/U-box"/>
    <property type="match status" value="1"/>
</dbReference>
<dbReference type="SUPFAM" id="SSF52833">
    <property type="entry name" value="Thioredoxin-like"/>
    <property type="match status" value="1"/>
</dbReference>
<evidence type="ECO:0000313" key="5">
    <source>
        <dbReference type="EMBL" id="OMJ65594.1"/>
    </source>
</evidence>
<dbReference type="GO" id="GO:0008270">
    <property type="term" value="F:zinc ion binding"/>
    <property type="evidence" value="ECO:0007669"/>
    <property type="project" value="UniProtKB-KW"/>
</dbReference>
<organism evidence="5 6">
    <name type="scientific">Stentor coeruleus</name>
    <dbReference type="NCBI Taxonomy" id="5963"/>
    <lineage>
        <taxon>Eukaryota</taxon>
        <taxon>Sar</taxon>
        <taxon>Alveolata</taxon>
        <taxon>Ciliophora</taxon>
        <taxon>Postciliodesmatophora</taxon>
        <taxon>Heterotrichea</taxon>
        <taxon>Heterotrichida</taxon>
        <taxon>Stentoridae</taxon>
        <taxon>Stentor</taxon>
    </lineage>
</organism>
<evidence type="ECO:0000256" key="2">
    <source>
        <dbReference type="ARBA" id="ARBA00022771"/>
    </source>
</evidence>
<dbReference type="CDD" id="cd02340">
    <property type="entry name" value="ZZ_NBR1_like"/>
    <property type="match status" value="1"/>
</dbReference>
<dbReference type="OrthoDB" id="312690at2759"/>
<protein>
    <recommendedName>
        <fullName evidence="4">Thioredoxin domain-containing protein</fullName>
    </recommendedName>
</protein>
<evidence type="ECO:0000256" key="3">
    <source>
        <dbReference type="ARBA" id="ARBA00022833"/>
    </source>
</evidence>
<gene>
    <name evidence="5" type="ORF">SteCoe_37936</name>
</gene>
<dbReference type="Proteomes" id="UP000187209">
    <property type="component" value="Unassembled WGS sequence"/>
</dbReference>
<sequence>MLDEIRQLGEGLVRKFEEHGFGVKCFSYHCKNYLNDKDRKSIYTSLSAYGDKFSDLQGSLTKIEEDTELNIDFGPQIGDKCPELLVKVPISGEEKILIFTEDDPKIYLISFWTTWCDPCQEPMAYNQEMLENNPQWEGKAEILCISLDNDKDSVNKKVEERKWDKITSYWAGEQGFNAETPQKLDISSIPKCILVKKGKVLWVGNPSERKLEEDINRLIKGRDLVQNEPVYEDAPITQEIHDQMFERAYIKLEEFKQLYPTIKAPEVSSVYEWNLIKGLVKEKYSFYTYGEFLNKYKDIGESFVTSMEEIFPTHINKIRYEDSITIERGTQCNLCNKIFDADDTQYLCLYCDPKHYHCEKCHNFPREGICSAKLAHFHHLYRIHKEANNLDEIRFGPHRIPKNEPIIEEPDDMIHRGAGCDNRHDPEDGCNGSIVGIRYKCAHCPDYDCCQNCMAKWIAGGSESMINTARNKGHFISHVFIVIEYAMY</sequence>
<dbReference type="SMART" id="SM00291">
    <property type="entry name" value="ZnF_ZZ"/>
    <property type="match status" value="1"/>
</dbReference>
<keyword evidence="2" id="KW-0863">Zinc-finger</keyword>
<keyword evidence="3" id="KW-0862">Zinc</keyword>
<name>A0A1R2AM75_9CILI</name>
<evidence type="ECO:0000313" key="6">
    <source>
        <dbReference type="Proteomes" id="UP000187209"/>
    </source>
</evidence>
<dbReference type="InterPro" id="IPR013766">
    <property type="entry name" value="Thioredoxin_domain"/>
</dbReference>
<dbReference type="InterPro" id="IPR043145">
    <property type="entry name" value="Znf_ZZ_sf"/>
</dbReference>
<dbReference type="InterPro" id="IPR012336">
    <property type="entry name" value="Thioredoxin-like_fold"/>
</dbReference>
<reference evidence="5 6" key="1">
    <citation type="submission" date="2016-11" db="EMBL/GenBank/DDBJ databases">
        <title>The macronuclear genome of Stentor coeruleus: a giant cell with tiny introns.</title>
        <authorList>
            <person name="Slabodnick M."/>
            <person name="Ruby J.G."/>
            <person name="Reiff S.B."/>
            <person name="Swart E.C."/>
            <person name="Gosai S."/>
            <person name="Prabakaran S."/>
            <person name="Witkowska E."/>
            <person name="Larue G.E."/>
            <person name="Fisher S."/>
            <person name="Freeman R.M."/>
            <person name="Gunawardena J."/>
            <person name="Chu W."/>
            <person name="Stover N.A."/>
            <person name="Gregory B.D."/>
            <person name="Nowacki M."/>
            <person name="Derisi J."/>
            <person name="Roy S.W."/>
            <person name="Marshall W.F."/>
            <person name="Sood P."/>
        </authorList>
    </citation>
    <scope>NUCLEOTIDE SEQUENCE [LARGE SCALE GENOMIC DNA]</scope>
    <source>
        <strain evidence="5">WM001</strain>
    </source>
</reference>
<proteinExistence type="predicted"/>
<comment type="caution">
    <text evidence="5">The sequence shown here is derived from an EMBL/GenBank/DDBJ whole genome shotgun (WGS) entry which is preliminary data.</text>
</comment>
<dbReference type="InterPro" id="IPR000433">
    <property type="entry name" value="Znf_ZZ"/>
</dbReference>
<dbReference type="Pfam" id="PF13905">
    <property type="entry name" value="Thioredoxin_8"/>
    <property type="match status" value="1"/>
</dbReference>